<evidence type="ECO:0000256" key="5">
    <source>
        <dbReference type="ARBA" id="ARBA00022801"/>
    </source>
</evidence>
<keyword evidence="6" id="KW-0694">RNA-binding</keyword>
<evidence type="ECO:0008006" key="10">
    <source>
        <dbReference type="Google" id="ProtNLM"/>
    </source>
</evidence>
<evidence type="ECO:0000256" key="1">
    <source>
        <dbReference type="ARBA" id="ARBA00006620"/>
    </source>
</evidence>
<keyword evidence="4" id="KW-0255">Endonuclease</keyword>
<dbReference type="Pfam" id="PF07927">
    <property type="entry name" value="HicA_toxin"/>
    <property type="match status" value="1"/>
</dbReference>
<evidence type="ECO:0000256" key="6">
    <source>
        <dbReference type="ARBA" id="ARBA00022884"/>
    </source>
</evidence>
<comment type="caution">
    <text evidence="8">The sequence shown here is derived from an EMBL/GenBank/DDBJ whole genome shotgun (WGS) entry which is preliminary data.</text>
</comment>
<sequence length="83" mass="9136">MSPALADLPLRKVLDGLRKAGFEHVRTKGSHAVYRDSTSKLVVVPQHSTIKRGTLASILRQAGLTPRRVPQADRLRAVVRAGW</sequence>
<evidence type="ECO:0000313" key="8">
    <source>
        <dbReference type="EMBL" id="KXK60193.1"/>
    </source>
</evidence>
<dbReference type="OrthoDB" id="9811409at2"/>
<reference evidence="8 9" key="1">
    <citation type="submission" date="2016-01" db="EMBL/GenBank/DDBJ databases">
        <title>Whole genome sequence and analysis of Micromonospora rosaria DSM 803, which can produce antibacterial substance rosamicin.</title>
        <authorList>
            <person name="Yang H."/>
            <person name="He X."/>
            <person name="Zhu D."/>
        </authorList>
    </citation>
    <scope>NUCLEOTIDE SEQUENCE [LARGE SCALE GENOMIC DNA]</scope>
    <source>
        <strain evidence="8 9">DSM 803</strain>
    </source>
</reference>
<evidence type="ECO:0000256" key="3">
    <source>
        <dbReference type="ARBA" id="ARBA00022722"/>
    </source>
</evidence>
<gene>
    <name evidence="8" type="ORF">AWW66_20165</name>
</gene>
<evidence type="ECO:0000256" key="2">
    <source>
        <dbReference type="ARBA" id="ARBA00022649"/>
    </source>
</evidence>
<dbReference type="InterPro" id="IPR012933">
    <property type="entry name" value="HicA_mRNA_interferase"/>
</dbReference>
<dbReference type="RefSeq" id="WP_067368749.1">
    <property type="nucleotide sequence ID" value="NZ_JBIUBN010000001.1"/>
</dbReference>
<keyword evidence="3" id="KW-0540">Nuclease</keyword>
<accession>A0A136PP14</accession>
<proteinExistence type="inferred from homology"/>
<keyword evidence="2" id="KW-1277">Toxin-antitoxin system</keyword>
<dbReference type="Proteomes" id="UP000070620">
    <property type="component" value="Unassembled WGS sequence"/>
</dbReference>
<dbReference type="GO" id="GO:0003729">
    <property type="term" value="F:mRNA binding"/>
    <property type="evidence" value="ECO:0007669"/>
    <property type="project" value="InterPro"/>
</dbReference>
<dbReference type="InterPro" id="IPR038570">
    <property type="entry name" value="HicA_sf"/>
</dbReference>
<dbReference type="GO" id="GO:0016787">
    <property type="term" value="F:hydrolase activity"/>
    <property type="evidence" value="ECO:0007669"/>
    <property type="project" value="UniProtKB-KW"/>
</dbReference>
<dbReference type="Gene3D" id="3.30.920.30">
    <property type="entry name" value="Hypothetical protein"/>
    <property type="match status" value="1"/>
</dbReference>
<evidence type="ECO:0000256" key="7">
    <source>
        <dbReference type="ARBA" id="ARBA00023016"/>
    </source>
</evidence>
<evidence type="ECO:0000313" key="9">
    <source>
        <dbReference type="Proteomes" id="UP000070620"/>
    </source>
</evidence>
<comment type="similarity">
    <text evidence="1">Belongs to the HicA mRNA interferase family.</text>
</comment>
<keyword evidence="9" id="KW-1185">Reference proteome</keyword>
<evidence type="ECO:0000256" key="4">
    <source>
        <dbReference type="ARBA" id="ARBA00022759"/>
    </source>
</evidence>
<name>A0A136PP14_9ACTN</name>
<protein>
    <recommendedName>
        <fullName evidence="10">Toxin HicA</fullName>
    </recommendedName>
</protein>
<dbReference type="SUPFAM" id="SSF54786">
    <property type="entry name" value="YcfA/nrd intein domain"/>
    <property type="match status" value="1"/>
</dbReference>
<keyword evidence="5" id="KW-0378">Hydrolase</keyword>
<keyword evidence="7" id="KW-0346">Stress response</keyword>
<dbReference type="EMBL" id="LRQV01000080">
    <property type="protein sequence ID" value="KXK60193.1"/>
    <property type="molecule type" value="Genomic_DNA"/>
</dbReference>
<organism evidence="8 9">
    <name type="scientific">Micromonospora rosaria</name>
    <dbReference type="NCBI Taxonomy" id="47874"/>
    <lineage>
        <taxon>Bacteria</taxon>
        <taxon>Bacillati</taxon>
        <taxon>Actinomycetota</taxon>
        <taxon>Actinomycetes</taxon>
        <taxon>Micromonosporales</taxon>
        <taxon>Micromonosporaceae</taxon>
        <taxon>Micromonospora</taxon>
    </lineage>
</organism>
<dbReference type="GO" id="GO:0004519">
    <property type="term" value="F:endonuclease activity"/>
    <property type="evidence" value="ECO:0007669"/>
    <property type="project" value="UniProtKB-KW"/>
</dbReference>
<dbReference type="AlphaFoldDB" id="A0A136PP14"/>